<evidence type="ECO:0000256" key="3">
    <source>
        <dbReference type="ARBA" id="ARBA00022737"/>
    </source>
</evidence>
<keyword evidence="6 7" id="KW-0804">Transcription</keyword>
<dbReference type="Proteomes" id="UP001294412">
    <property type="component" value="Unassembled WGS sequence"/>
</dbReference>
<feature type="domain" description="SpoVT-AbrB" evidence="8">
    <location>
        <begin position="95"/>
        <end position="138"/>
    </location>
</feature>
<dbReference type="CDD" id="cd16320">
    <property type="entry name" value="MraZ_N"/>
    <property type="match status" value="1"/>
</dbReference>
<dbReference type="Pfam" id="PF02381">
    <property type="entry name" value="MraZ"/>
    <property type="match status" value="1"/>
</dbReference>
<dbReference type="InterPro" id="IPR038619">
    <property type="entry name" value="MraZ_sf"/>
</dbReference>
<keyword evidence="5 7" id="KW-0238">DNA-binding</keyword>
<dbReference type="RefSeq" id="WP_322188606.1">
    <property type="nucleotide sequence ID" value="NZ_JAXLPB010000006.1"/>
</dbReference>
<comment type="caution">
    <text evidence="9">The sequence shown here is derived from an EMBL/GenBank/DDBJ whole genome shotgun (WGS) entry which is preliminary data.</text>
</comment>
<name>A0ABU5I908_9HYPH</name>
<dbReference type="SUPFAM" id="SSF89447">
    <property type="entry name" value="AbrB/MazE/MraZ-like"/>
    <property type="match status" value="1"/>
</dbReference>
<dbReference type="InterPro" id="IPR037914">
    <property type="entry name" value="SpoVT-AbrB_sf"/>
</dbReference>
<dbReference type="PROSITE" id="PS51740">
    <property type="entry name" value="SPOVT_ABRB"/>
    <property type="match status" value="2"/>
</dbReference>
<evidence type="ECO:0000313" key="10">
    <source>
        <dbReference type="Proteomes" id="UP001294412"/>
    </source>
</evidence>
<keyword evidence="2 7" id="KW-0963">Cytoplasm</keyword>
<comment type="similarity">
    <text evidence="7">Belongs to the MraZ family.</text>
</comment>
<accession>A0ABU5I908</accession>
<dbReference type="InterPro" id="IPR007159">
    <property type="entry name" value="SpoVT-AbrB_dom"/>
</dbReference>
<dbReference type="InterPro" id="IPR035642">
    <property type="entry name" value="MraZ_N"/>
</dbReference>
<organism evidence="9 10">
    <name type="scientific">Fulvimarina uroteuthidis</name>
    <dbReference type="NCBI Taxonomy" id="3098149"/>
    <lineage>
        <taxon>Bacteria</taxon>
        <taxon>Pseudomonadati</taxon>
        <taxon>Pseudomonadota</taxon>
        <taxon>Alphaproteobacteria</taxon>
        <taxon>Hyphomicrobiales</taxon>
        <taxon>Aurantimonadaceae</taxon>
        <taxon>Fulvimarina</taxon>
    </lineage>
</organism>
<keyword evidence="10" id="KW-1185">Reference proteome</keyword>
<dbReference type="CDD" id="cd16321">
    <property type="entry name" value="MraZ_C"/>
    <property type="match status" value="1"/>
</dbReference>
<evidence type="ECO:0000259" key="8">
    <source>
        <dbReference type="PROSITE" id="PS51740"/>
    </source>
</evidence>
<gene>
    <name evidence="7 9" type="primary">mraZ</name>
    <name evidence="9" type="ORF">U0C82_16540</name>
</gene>
<evidence type="ECO:0000256" key="1">
    <source>
        <dbReference type="ARBA" id="ARBA00013860"/>
    </source>
</evidence>
<evidence type="ECO:0000256" key="2">
    <source>
        <dbReference type="ARBA" id="ARBA00022490"/>
    </source>
</evidence>
<dbReference type="PANTHER" id="PTHR34701:SF1">
    <property type="entry name" value="TRANSCRIPTIONAL REGULATOR MRAZ"/>
    <property type="match status" value="1"/>
</dbReference>
<evidence type="ECO:0000256" key="4">
    <source>
        <dbReference type="ARBA" id="ARBA00023015"/>
    </source>
</evidence>
<dbReference type="HAMAP" id="MF_01008">
    <property type="entry name" value="MraZ"/>
    <property type="match status" value="1"/>
</dbReference>
<dbReference type="InterPro" id="IPR020603">
    <property type="entry name" value="MraZ_dom"/>
</dbReference>
<evidence type="ECO:0000256" key="6">
    <source>
        <dbReference type="ARBA" id="ARBA00023163"/>
    </source>
</evidence>
<dbReference type="EMBL" id="JAXLPB010000006">
    <property type="protein sequence ID" value="MDY8110751.1"/>
    <property type="molecule type" value="Genomic_DNA"/>
</dbReference>
<dbReference type="InterPro" id="IPR035644">
    <property type="entry name" value="MraZ_C"/>
</dbReference>
<dbReference type="InterPro" id="IPR003444">
    <property type="entry name" value="MraZ"/>
</dbReference>
<sequence>MPQQAPPGGRGLMDRFLSHYVHSVDSKGRISVPAAYRQVLASRDIRDLFAMRNLDLPVMNVGGPDLAREFELEMEKLDPFSPEYQDLAILAYGDGTYLKTDSEGRIIINDLIREHTGITDRATFVGVGNKFQLWRPEDFEEKLSALRERAAKTRAAKTRSAGTTET</sequence>
<dbReference type="PANTHER" id="PTHR34701">
    <property type="entry name" value="TRANSCRIPTIONAL REGULATOR MRAZ"/>
    <property type="match status" value="1"/>
</dbReference>
<evidence type="ECO:0000256" key="5">
    <source>
        <dbReference type="ARBA" id="ARBA00023125"/>
    </source>
</evidence>
<protein>
    <recommendedName>
        <fullName evidence="1 7">Transcriptional regulator MraZ</fullName>
    </recommendedName>
</protein>
<comment type="subcellular location">
    <subcellularLocation>
        <location evidence="7">Cytoplasm</location>
        <location evidence="7">Nucleoid</location>
    </subcellularLocation>
</comment>
<proteinExistence type="inferred from homology"/>
<dbReference type="NCBIfam" id="NF001477">
    <property type="entry name" value="PRK00326.2-4"/>
    <property type="match status" value="1"/>
</dbReference>
<dbReference type="Gene3D" id="3.40.1550.20">
    <property type="entry name" value="Transcriptional regulator MraZ domain"/>
    <property type="match status" value="1"/>
</dbReference>
<reference evidence="9 10" key="1">
    <citation type="submission" date="2023-12" db="EMBL/GenBank/DDBJ databases">
        <title>Description of Novel Strain Fulvimarina sp. 2208YS6-2-32 isolated from Uroteuthis (Photololigo) edulis.</title>
        <authorList>
            <person name="Park J.-S."/>
        </authorList>
    </citation>
    <scope>NUCLEOTIDE SEQUENCE [LARGE SCALE GENOMIC DNA]</scope>
    <source>
        <strain evidence="9 10">2208YS6-2-32</strain>
    </source>
</reference>
<evidence type="ECO:0000256" key="7">
    <source>
        <dbReference type="HAMAP-Rule" id="MF_01008"/>
    </source>
</evidence>
<keyword evidence="4 7" id="KW-0805">Transcription regulation</keyword>
<evidence type="ECO:0000313" key="9">
    <source>
        <dbReference type="EMBL" id="MDY8110751.1"/>
    </source>
</evidence>
<keyword evidence="3" id="KW-0677">Repeat</keyword>
<comment type="subunit">
    <text evidence="7">Forms oligomers.</text>
</comment>
<feature type="domain" description="SpoVT-AbrB" evidence="8">
    <location>
        <begin position="19"/>
        <end position="66"/>
    </location>
</feature>